<keyword evidence="2" id="KW-0234">DNA repair</keyword>
<keyword evidence="2" id="KW-0227">DNA damage</keyword>
<comment type="caution">
    <text evidence="4">The sequence shown here is derived from an EMBL/GenBank/DDBJ whole genome shotgun (WGS) entry which is preliminary data.</text>
</comment>
<dbReference type="InterPro" id="IPR006164">
    <property type="entry name" value="DNA_bd_Ku70/Ku80"/>
</dbReference>
<evidence type="ECO:0000259" key="3">
    <source>
        <dbReference type="SMART" id="SM00559"/>
    </source>
</evidence>
<dbReference type="SMART" id="SM00559">
    <property type="entry name" value="Ku78"/>
    <property type="match status" value="1"/>
</dbReference>
<dbReference type="GO" id="GO:0006310">
    <property type="term" value="P:DNA recombination"/>
    <property type="evidence" value="ECO:0007669"/>
    <property type="project" value="UniProtKB-KW"/>
</dbReference>
<organism evidence="4 5">
    <name type="scientific">Cereibacter changlensis JA139</name>
    <dbReference type="NCBI Taxonomy" id="1188249"/>
    <lineage>
        <taxon>Bacteria</taxon>
        <taxon>Pseudomonadati</taxon>
        <taxon>Pseudomonadota</taxon>
        <taxon>Alphaproteobacteria</taxon>
        <taxon>Rhodobacterales</taxon>
        <taxon>Paracoccaceae</taxon>
        <taxon>Cereibacter</taxon>
    </lineage>
</organism>
<evidence type="ECO:0000256" key="2">
    <source>
        <dbReference type="HAMAP-Rule" id="MF_01875"/>
    </source>
</evidence>
<comment type="function">
    <text evidence="2">With LigD forms a non-homologous end joining (NHEJ) DNA repair enzyme, which repairs dsDNA breaks with reduced fidelity. Binds linear dsDNA with 5'- and 3'- overhangs but not closed circular dsDNA nor ssDNA. Recruits and stimulates the ligase activity of LigD.</text>
</comment>
<dbReference type="GO" id="GO:0006303">
    <property type="term" value="P:double-strand break repair via nonhomologous end joining"/>
    <property type="evidence" value="ECO:0007669"/>
    <property type="project" value="UniProtKB-UniRule"/>
</dbReference>
<dbReference type="GO" id="GO:0003690">
    <property type="term" value="F:double-stranded DNA binding"/>
    <property type="evidence" value="ECO:0007669"/>
    <property type="project" value="UniProtKB-UniRule"/>
</dbReference>
<dbReference type="PIRSF" id="PIRSF006493">
    <property type="entry name" value="Prok_Ku"/>
    <property type="match status" value="1"/>
</dbReference>
<dbReference type="OrthoDB" id="9780854at2"/>
<keyword evidence="1 2" id="KW-0238">DNA-binding</keyword>
<dbReference type="PANTHER" id="PTHR41251">
    <property type="entry name" value="NON-HOMOLOGOUS END JOINING PROTEIN KU"/>
    <property type="match status" value="1"/>
</dbReference>
<reference evidence="4 5" key="1">
    <citation type="submission" date="2018-03" db="EMBL/GenBank/DDBJ databases">
        <title>Cereibacter changlensis.</title>
        <authorList>
            <person name="Meyer T.E."/>
            <person name="Miller S."/>
            <person name="Lodha T."/>
            <person name="Gandham S."/>
            <person name="Chintalapati S."/>
            <person name="Chintalapati V.R."/>
        </authorList>
    </citation>
    <scope>NUCLEOTIDE SEQUENCE [LARGE SCALE GENOMIC DNA]</scope>
    <source>
        <strain evidence="4 5">JA139</strain>
    </source>
</reference>
<comment type="subunit">
    <text evidence="2">Homodimer. Interacts with LigD.</text>
</comment>
<comment type="similarity">
    <text evidence="2">Belongs to the prokaryotic Ku family.</text>
</comment>
<feature type="domain" description="Ku" evidence="3">
    <location>
        <begin position="55"/>
        <end position="184"/>
    </location>
</feature>
<sequence>MPPRSFWKGYLKLSLVTCPVTMMPATTESERVRFRTMNAKSGHPVASRYVDAVTGKPVADDDLTKGYPRGEDEHVILEEEDLDSVALDSTRTIDIETFVEAETIGWIFYDKPHYLLPSDAVGEEAFAVIREAMAATGRVGISRLVMGGRERAVMLAPRGDGIVLWTLRYGDEVRKADAYFGKLGSAKPEAKLMTLVKSLIDERTAEWDPKLVEDPVQDNLLEMIAKKRKSKKTVAAPRKGAPSSGNVVNIMDALRQSLNKKS</sequence>
<dbReference type="NCBIfam" id="TIGR02772">
    <property type="entry name" value="Ku_bact"/>
    <property type="match status" value="1"/>
</dbReference>
<protein>
    <recommendedName>
        <fullName evidence="2">Non-homologous end joining protein Ku</fullName>
    </recommendedName>
</protein>
<dbReference type="InterPro" id="IPR016194">
    <property type="entry name" value="SPOC-like_C_dom_sf"/>
</dbReference>
<accession>A0A2T4JYX8</accession>
<dbReference type="Gene3D" id="2.40.290.10">
    <property type="match status" value="1"/>
</dbReference>
<dbReference type="InterPro" id="IPR009187">
    <property type="entry name" value="Prok_Ku"/>
</dbReference>
<dbReference type="PANTHER" id="PTHR41251:SF1">
    <property type="entry name" value="NON-HOMOLOGOUS END JOINING PROTEIN KU"/>
    <property type="match status" value="1"/>
</dbReference>
<gene>
    <name evidence="2" type="primary">ku</name>
    <name evidence="4" type="ORF">C5F48_03345</name>
</gene>
<dbReference type="CDD" id="cd00789">
    <property type="entry name" value="KU_like"/>
    <property type="match status" value="1"/>
</dbReference>
<dbReference type="AlphaFoldDB" id="A0A2T4JYX8"/>
<dbReference type="SUPFAM" id="SSF100939">
    <property type="entry name" value="SPOC domain-like"/>
    <property type="match status" value="1"/>
</dbReference>
<name>A0A2T4JYX8_9RHOB</name>
<evidence type="ECO:0000313" key="4">
    <source>
        <dbReference type="EMBL" id="PTE23121.1"/>
    </source>
</evidence>
<dbReference type="EMBL" id="PZKG01000009">
    <property type="protein sequence ID" value="PTE23121.1"/>
    <property type="molecule type" value="Genomic_DNA"/>
</dbReference>
<keyword evidence="5" id="KW-1185">Reference proteome</keyword>
<evidence type="ECO:0000256" key="1">
    <source>
        <dbReference type="ARBA" id="ARBA00023125"/>
    </source>
</evidence>
<dbReference type="HAMAP" id="MF_01875">
    <property type="entry name" value="Prokaryotic_Ku"/>
    <property type="match status" value="1"/>
</dbReference>
<evidence type="ECO:0000313" key="5">
    <source>
        <dbReference type="Proteomes" id="UP000241010"/>
    </source>
</evidence>
<dbReference type="Pfam" id="PF02735">
    <property type="entry name" value="Ku"/>
    <property type="match status" value="1"/>
</dbReference>
<keyword evidence="2" id="KW-0233">DNA recombination</keyword>
<dbReference type="RefSeq" id="WP_107662491.1">
    <property type="nucleotide sequence ID" value="NZ_PZKG01000009.1"/>
</dbReference>
<proteinExistence type="inferred from homology"/>
<dbReference type="Proteomes" id="UP000241010">
    <property type="component" value="Unassembled WGS sequence"/>
</dbReference>